<organism evidence="9 10">
    <name type="scientific">Phaeovulum vinaykumarii</name>
    <dbReference type="NCBI Taxonomy" id="407234"/>
    <lineage>
        <taxon>Bacteria</taxon>
        <taxon>Pseudomonadati</taxon>
        <taxon>Pseudomonadota</taxon>
        <taxon>Alphaproteobacteria</taxon>
        <taxon>Rhodobacterales</taxon>
        <taxon>Paracoccaceae</taxon>
        <taxon>Phaeovulum</taxon>
    </lineage>
</organism>
<keyword evidence="4 8" id="KW-1003">Cell membrane</keyword>
<feature type="transmembrane region" description="Helical" evidence="8">
    <location>
        <begin position="98"/>
        <end position="119"/>
    </location>
</feature>
<dbReference type="InterPro" id="IPR052017">
    <property type="entry name" value="TSUP"/>
</dbReference>
<keyword evidence="10" id="KW-1185">Reference proteome</keyword>
<dbReference type="PANTHER" id="PTHR30269">
    <property type="entry name" value="TRANSMEMBRANE PROTEIN YFCA"/>
    <property type="match status" value="1"/>
</dbReference>
<dbReference type="Pfam" id="PF01925">
    <property type="entry name" value="TauE"/>
    <property type="match status" value="1"/>
</dbReference>
<sequence>MKAGPPPENLPENPPESPHRMFEVAPDLAALLIAAAFGAGFVDAIAGGGGLITLPVLMLAGASPLEALSTNKVQGAFGAATAAASYARRGHVDLRRQIGTALLTGAAGFLGALLVSFIPTDALRGALPFVLIAIAAFFALKPGLDDTDRAERIPARSFALFVAPFVGFYDGLIGPGAGAFYMIGFVLLAGYGVLRATAHTKLLNFASNIGGLAAFAAVGAPWWITGLAMGLAQVAGAWVGSHLAMKVGARLIKPLLVVTSGALAIRLLMG</sequence>
<evidence type="ECO:0000256" key="5">
    <source>
        <dbReference type="ARBA" id="ARBA00022692"/>
    </source>
</evidence>
<dbReference type="PANTHER" id="PTHR30269:SF0">
    <property type="entry name" value="MEMBRANE TRANSPORTER PROTEIN YFCA-RELATED"/>
    <property type="match status" value="1"/>
</dbReference>
<keyword evidence="7 8" id="KW-0472">Membrane</keyword>
<evidence type="ECO:0000256" key="2">
    <source>
        <dbReference type="ARBA" id="ARBA00009142"/>
    </source>
</evidence>
<comment type="similarity">
    <text evidence="2 8">Belongs to the 4-toluene sulfonate uptake permease (TSUP) (TC 2.A.102) family.</text>
</comment>
<evidence type="ECO:0000256" key="3">
    <source>
        <dbReference type="ARBA" id="ARBA00022448"/>
    </source>
</evidence>
<evidence type="ECO:0000256" key="6">
    <source>
        <dbReference type="ARBA" id="ARBA00022989"/>
    </source>
</evidence>
<evidence type="ECO:0000313" key="9">
    <source>
        <dbReference type="EMBL" id="SIS74728.1"/>
    </source>
</evidence>
<feature type="transmembrane region" description="Helical" evidence="8">
    <location>
        <begin position="251"/>
        <end position="269"/>
    </location>
</feature>
<keyword evidence="5 8" id="KW-0812">Transmembrane</keyword>
<feature type="transmembrane region" description="Helical" evidence="8">
    <location>
        <begin position="178"/>
        <end position="197"/>
    </location>
</feature>
<protein>
    <recommendedName>
        <fullName evidence="8">Probable membrane transporter protein</fullName>
    </recommendedName>
</protein>
<comment type="subcellular location">
    <subcellularLocation>
        <location evidence="1 8">Cell membrane</location>
        <topology evidence="1 8">Multi-pass membrane protein</topology>
    </subcellularLocation>
</comment>
<dbReference type="GO" id="GO:0005886">
    <property type="term" value="C:plasma membrane"/>
    <property type="evidence" value="ECO:0007669"/>
    <property type="project" value="UniProtKB-SubCell"/>
</dbReference>
<keyword evidence="6 8" id="KW-1133">Transmembrane helix</keyword>
<evidence type="ECO:0000256" key="4">
    <source>
        <dbReference type="ARBA" id="ARBA00022475"/>
    </source>
</evidence>
<dbReference type="Proteomes" id="UP000186098">
    <property type="component" value="Unassembled WGS sequence"/>
</dbReference>
<feature type="transmembrane region" description="Helical" evidence="8">
    <location>
        <begin position="28"/>
        <end position="54"/>
    </location>
</feature>
<dbReference type="AlphaFoldDB" id="A0A1N7LLK5"/>
<dbReference type="EMBL" id="FTOM01000003">
    <property type="protein sequence ID" value="SIS74728.1"/>
    <property type="molecule type" value="Genomic_DNA"/>
</dbReference>
<accession>A0A1N7LLK5</accession>
<name>A0A1N7LLK5_9RHOB</name>
<dbReference type="InterPro" id="IPR002781">
    <property type="entry name" value="TM_pro_TauE-like"/>
</dbReference>
<feature type="transmembrane region" description="Helical" evidence="8">
    <location>
        <begin position="125"/>
        <end position="141"/>
    </location>
</feature>
<reference evidence="10" key="1">
    <citation type="submission" date="2017-01" db="EMBL/GenBank/DDBJ databases">
        <authorList>
            <person name="Varghese N."/>
            <person name="Submissions S."/>
        </authorList>
    </citation>
    <scope>NUCLEOTIDE SEQUENCE [LARGE SCALE GENOMIC DNA]</scope>
    <source>
        <strain evidence="10">DSM 18714</strain>
    </source>
</reference>
<evidence type="ECO:0000313" key="10">
    <source>
        <dbReference type="Proteomes" id="UP000186098"/>
    </source>
</evidence>
<gene>
    <name evidence="9" type="ORF">SAMN05421795_103216</name>
</gene>
<proteinExistence type="inferred from homology"/>
<keyword evidence="3" id="KW-0813">Transport</keyword>
<feature type="transmembrane region" description="Helical" evidence="8">
    <location>
        <begin position="209"/>
        <end position="231"/>
    </location>
</feature>
<evidence type="ECO:0000256" key="1">
    <source>
        <dbReference type="ARBA" id="ARBA00004651"/>
    </source>
</evidence>
<evidence type="ECO:0000256" key="8">
    <source>
        <dbReference type="RuleBase" id="RU363041"/>
    </source>
</evidence>
<evidence type="ECO:0000256" key="7">
    <source>
        <dbReference type="ARBA" id="ARBA00023136"/>
    </source>
</evidence>
<feature type="transmembrane region" description="Helical" evidence="8">
    <location>
        <begin position="153"/>
        <end position="172"/>
    </location>
</feature>
<dbReference type="STRING" id="407234.SAMN05421795_103216"/>